<dbReference type="Gramene" id="LPERR06G20310.1">
    <property type="protein sequence ID" value="LPERR06G20310.1"/>
    <property type="gene ID" value="LPERR06G20310"/>
</dbReference>
<proteinExistence type="predicted"/>
<keyword evidence="1" id="KW-0812">Transmembrane</keyword>
<name>A0A0D9WT58_9ORYZ</name>
<protein>
    <submittedName>
        <fullName evidence="2">Uncharacterized protein</fullName>
    </submittedName>
</protein>
<reference evidence="3" key="2">
    <citation type="submission" date="2013-12" db="EMBL/GenBank/DDBJ databases">
        <authorList>
            <person name="Yu Y."/>
            <person name="Lee S."/>
            <person name="de Baynast K."/>
            <person name="Wissotski M."/>
            <person name="Liu L."/>
            <person name="Talag J."/>
            <person name="Goicoechea J."/>
            <person name="Angelova A."/>
            <person name="Jetty R."/>
            <person name="Kudrna D."/>
            <person name="Golser W."/>
            <person name="Rivera L."/>
            <person name="Zhang J."/>
            <person name="Wing R."/>
        </authorList>
    </citation>
    <scope>NUCLEOTIDE SEQUENCE</scope>
</reference>
<dbReference type="Proteomes" id="UP000032180">
    <property type="component" value="Chromosome 6"/>
</dbReference>
<sequence>MEKAGKSTCVVKCAPAGDEERGMLSLRSGGEHLRTAVQPQQEMAEDSEDKAMIQQGQQALMNHNGDIEAGRDPSNLPVIENGESSTAIKEKNKKLKHHDLKLAFLLVTLSAVPLIDILFLRGSANKLPLKLKLAALFAFTAFVAAISLMFHTLKLMTIKPEHIIPKNQLKLSKVLLTISISSFILTCISITYSLLPKAYFFLPIALIPSILAESLGHQYSYAKVSIYLMLGSGLAGILALLFCRLLSYSNNNNEDDHRREIWRQKTILVIANTIMLSMLVPALLLIAVTILHGLVVPAAVFPVIAGAAAWLFIELCTAGDVDDGDGHKEDEKDGKKKAEMGTMYAVAVAVASVSFGAILAVFGGLLGGAVGKGELKVCTFFLTSAFIAAVSLGVVASVAPARKASVVVAATVLACCGLGTLVLAALALFYQIGA</sequence>
<feature type="transmembrane region" description="Helical" evidence="1">
    <location>
        <begin position="405"/>
        <end position="430"/>
    </location>
</feature>
<accession>A0A0D9WT58</accession>
<dbReference type="AlphaFoldDB" id="A0A0D9WT58"/>
<keyword evidence="1" id="KW-0472">Membrane</keyword>
<feature type="transmembrane region" description="Helical" evidence="1">
    <location>
        <begin position="343"/>
        <end position="366"/>
    </location>
</feature>
<reference evidence="2" key="3">
    <citation type="submission" date="2015-04" db="UniProtKB">
        <authorList>
            <consortium name="EnsemblPlants"/>
        </authorList>
    </citation>
    <scope>IDENTIFICATION</scope>
</reference>
<organism evidence="2 3">
    <name type="scientific">Leersia perrieri</name>
    <dbReference type="NCBI Taxonomy" id="77586"/>
    <lineage>
        <taxon>Eukaryota</taxon>
        <taxon>Viridiplantae</taxon>
        <taxon>Streptophyta</taxon>
        <taxon>Embryophyta</taxon>
        <taxon>Tracheophyta</taxon>
        <taxon>Spermatophyta</taxon>
        <taxon>Magnoliopsida</taxon>
        <taxon>Liliopsida</taxon>
        <taxon>Poales</taxon>
        <taxon>Poaceae</taxon>
        <taxon>BOP clade</taxon>
        <taxon>Oryzoideae</taxon>
        <taxon>Oryzeae</taxon>
        <taxon>Oryzinae</taxon>
        <taxon>Leersia</taxon>
    </lineage>
</organism>
<dbReference type="EnsemblPlants" id="LPERR06G20310.1">
    <property type="protein sequence ID" value="LPERR06G20310.1"/>
    <property type="gene ID" value="LPERR06G20310"/>
</dbReference>
<evidence type="ECO:0000256" key="1">
    <source>
        <dbReference type="SAM" id="Phobius"/>
    </source>
</evidence>
<feature type="transmembrane region" description="Helical" evidence="1">
    <location>
        <begin position="378"/>
        <end position="399"/>
    </location>
</feature>
<keyword evidence="3" id="KW-1185">Reference proteome</keyword>
<feature type="transmembrane region" description="Helical" evidence="1">
    <location>
        <begin position="227"/>
        <end position="247"/>
    </location>
</feature>
<feature type="transmembrane region" description="Helical" evidence="1">
    <location>
        <begin position="133"/>
        <end position="153"/>
    </location>
</feature>
<feature type="transmembrane region" description="Helical" evidence="1">
    <location>
        <begin position="294"/>
        <end position="313"/>
    </location>
</feature>
<keyword evidence="1" id="KW-1133">Transmembrane helix</keyword>
<feature type="transmembrane region" description="Helical" evidence="1">
    <location>
        <begin position="267"/>
        <end position="287"/>
    </location>
</feature>
<feature type="transmembrane region" description="Helical" evidence="1">
    <location>
        <begin position="102"/>
        <end position="121"/>
    </location>
</feature>
<feature type="transmembrane region" description="Helical" evidence="1">
    <location>
        <begin position="174"/>
        <end position="192"/>
    </location>
</feature>
<evidence type="ECO:0000313" key="3">
    <source>
        <dbReference type="Proteomes" id="UP000032180"/>
    </source>
</evidence>
<evidence type="ECO:0000313" key="2">
    <source>
        <dbReference type="EnsemblPlants" id="LPERR06G20310.1"/>
    </source>
</evidence>
<reference evidence="2 3" key="1">
    <citation type="submission" date="2012-08" db="EMBL/GenBank/DDBJ databases">
        <title>Oryza genome evolution.</title>
        <authorList>
            <person name="Wing R.A."/>
        </authorList>
    </citation>
    <scope>NUCLEOTIDE SEQUENCE</scope>
</reference>